<dbReference type="EMBL" id="DXEM01000019">
    <property type="protein sequence ID" value="HIX67720.1"/>
    <property type="molecule type" value="Genomic_DNA"/>
</dbReference>
<reference evidence="1" key="2">
    <citation type="submission" date="2021-04" db="EMBL/GenBank/DDBJ databases">
        <authorList>
            <person name="Gilroy R."/>
        </authorList>
    </citation>
    <scope>NUCLEOTIDE SEQUENCE</scope>
    <source>
        <strain evidence="1">CHK191-13928</strain>
    </source>
</reference>
<proteinExistence type="predicted"/>
<comment type="caution">
    <text evidence="1">The sequence shown here is derived from an EMBL/GenBank/DDBJ whole genome shotgun (WGS) entry which is preliminary data.</text>
</comment>
<accession>A0A9D2B8Z8</accession>
<reference evidence="1" key="1">
    <citation type="journal article" date="2021" name="PeerJ">
        <title>Extensive microbial diversity within the chicken gut microbiome revealed by metagenomics and culture.</title>
        <authorList>
            <person name="Gilroy R."/>
            <person name="Ravi A."/>
            <person name="Getino M."/>
            <person name="Pursley I."/>
            <person name="Horton D.L."/>
            <person name="Alikhan N.F."/>
            <person name="Baker D."/>
            <person name="Gharbi K."/>
            <person name="Hall N."/>
            <person name="Watson M."/>
            <person name="Adriaenssens E.M."/>
            <person name="Foster-Nyarko E."/>
            <person name="Jarju S."/>
            <person name="Secka A."/>
            <person name="Antonio M."/>
            <person name="Oren A."/>
            <person name="Chaudhuri R.R."/>
            <person name="La Ragione R."/>
            <person name="Hildebrand F."/>
            <person name="Pallen M.J."/>
        </authorList>
    </citation>
    <scope>NUCLEOTIDE SEQUENCE</scope>
    <source>
        <strain evidence="1">CHK191-13928</strain>
    </source>
</reference>
<dbReference type="Proteomes" id="UP000886721">
    <property type="component" value="Unassembled WGS sequence"/>
</dbReference>
<protein>
    <submittedName>
        <fullName evidence="1">DUF1848 domain-containing protein</fullName>
    </submittedName>
</protein>
<dbReference type="InterPro" id="IPR014998">
    <property type="entry name" value="DUF1848"/>
</dbReference>
<name>A0A9D2B8Z8_9FIRM</name>
<evidence type="ECO:0000313" key="2">
    <source>
        <dbReference type="Proteomes" id="UP000886721"/>
    </source>
</evidence>
<sequence>MILNTGNRTDIPAFFSTWFYQRIREGYVLVRNPYNPEQILRYRLDPEVVDCLCFCTKNPEPMLSRLKELDPFRQLWYVTITPYGEEIEPYVPKKQKVIASFQELSGKVGAERVIWRYDPIFLTDVYDLAYHFHAFETMAKALNGCTKRCVISFIDLYEKTRRNFPKAKRVERKDRIAIGKEFVKIGKKNGIQIMTCCEGTELEPYGADCGGCMRQDVIEQAIGEYLEVPSRGKMIREGCRCLLGADIGAYNTCGHGCIYCYANYDQESVSWNRKLHDPSSPLLIGRLNPGDTVQEAKQETYIDPQLRLF</sequence>
<dbReference type="Pfam" id="PF08902">
    <property type="entry name" value="DUF1848"/>
    <property type="match status" value="1"/>
</dbReference>
<evidence type="ECO:0000313" key="1">
    <source>
        <dbReference type="EMBL" id="HIX67720.1"/>
    </source>
</evidence>
<gene>
    <name evidence="1" type="ORF">H9735_06275</name>
</gene>
<dbReference type="AlphaFoldDB" id="A0A9D2B8Z8"/>
<organism evidence="1 2">
    <name type="scientific">Candidatus Anaerostipes excrementavium</name>
    <dbReference type="NCBI Taxonomy" id="2838463"/>
    <lineage>
        <taxon>Bacteria</taxon>
        <taxon>Bacillati</taxon>
        <taxon>Bacillota</taxon>
        <taxon>Clostridia</taxon>
        <taxon>Lachnospirales</taxon>
        <taxon>Lachnospiraceae</taxon>
        <taxon>Anaerostipes</taxon>
    </lineage>
</organism>